<evidence type="ECO:0000313" key="3">
    <source>
        <dbReference type="Proteomes" id="UP000297703"/>
    </source>
</evidence>
<keyword evidence="1" id="KW-0575">Peroxidase</keyword>
<dbReference type="GO" id="GO:0004601">
    <property type="term" value="F:peroxidase activity"/>
    <property type="evidence" value="ECO:0007669"/>
    <property type="project" value="UniProtKB-KW"/>
</dbReference>
<comment type="caution">
    <text evidence="1">The sequence shown here is derived from an EMBL/GenBank/DDBJ whole genome shotgun (WGS) entry which is preliminary data.</text>
</comment>
<keyword evidence="3" id="KW-1185">Reference proteome</keyword>
<keyword evidence="1" id="KW-0560">Oxidoreductase</keyword>
<dbReference type="AlphaFoldDB" id="A0A4D9DJS6"/>
<sequence length="101" mass="12085">MTARDIRHGHNVGRFHLKVGFKGENCREGVAHRNWETIPSTRCIKRHEAEKRCQRCFRIRRHVERRGGLRRKRSRTVGEAELQRTYTVKRKYLNLMQTGSQ</sequence>
<reference evidence="1 3" key="1">
    <citation type="submission" date="2019-04" db="EMBL/GenBank/DDBJ databases">
        <title>Draft genome of the big-headed turtle Platysternon megacephalum.</title>
        <authorList>
            <person name="Gong S."/>
        </authorList>
    </citation>
    <scope>NUCLEOTIDE SEQUENCE [LARGE SCALE GENOMIC DNA]</scope>
    <source>
        <strain evidence="1">DO16091913</strain>
        <tissue evidence="1">Muscle</tissue>
    </source>
</reference>
<reference evidence="1 3" key="2">
    <citation type="submission" date="2019-04" db="EMBL/GenBank/DDBJ databases">
        <title>The genome sequence of big-headed turtle.</title>
        <authorList>
            <person name="Gong S."/>
        </authorList>
    </citation>
    <scope>NUCLEOTIDE SEQUENCE [LARGE SCALE GENOMIC DNA]</scope>
    <source>
        <strain evidence="1">DO16091913</strain>
        <tissue evidence="1">Muscle</tissue>
    </source>
</reference>
<name>A0A4D9DJS6_9SAUR</name>
<dbReference type="Proteomes" id="UP000297703">
    <property type="component" value="Unassembled WGS sequence"/>
</dbReference>
<evidence type="ECO:0000313" key="1">
    <source>
        <dbReference type="EMBL" id="TFJ95262.1"/>
    </source>
</evidence>
<proteinExistence type="predicted"/>
<organism evidence="1 3">
    <name type="scientific">Platysternon megacephalum</name>
    <name type="common">big-headed turtle</name>
    <dbReference type="NCBI Taxonomy" id="55544"/>
    <lineage>
        <taxon>Eukaryota</taxon>
        <taxon>Metazoa</taxon>
        <taxon>Chordata</taxon>
        <taxon>Craniata</taxon>
        <taxon>Vertebrata</taxon>
        <taxon>Euteleostomi</taxon>
        <taxon>Archelosauria</taxon>
        <taxon>Testudinata</taxon>
        <taxon>Testudines</taxon>
        <taxon>Cryptodira</taxon>
        <taxon>Durocryptodira</taxon>
        <taxon>Testudinoidea</taxon>
        <taxon>Platysternidae</taxon>
        <taxon>Platysternon</taxon>
    </lineage>
</organism>
<dbReference type="EMBL" id="QXTE01010801">
    <property type="protein sequence ID" value="TFJ95262.1"/>
    <property type="molecule type" value="Genomic_DNA"/>
</dbReference>
<accession>A0A4D9DJS6</accession>
<dbReference type="EMBL" id="QXTE01000078">
    <property type="protein sequence ID" value="TFK07835.1"/>
    <property type="molecule type" value="Genomic_DNA"/>
</dbReference>
<gene>
    <name evidence="2" type="ORF">DR999_PMT09347</name>
    <name evidence="1" type="ORF">DR999_PMT23247</name>
</gene>
<evidence type="ECO:0000313" key="2">
    <source>
        <dbReference type="EMBL" id="TFK07835.1"/>
    </source>
</evidence>
<protein>
    <submittedName>
        <fullName evidence="1">Alkylhydroperoxidase</fullName>
    </submittedName>
    <submittedName>
        <fullName evidence="2">Centromere protein L</fullName>
    </submittedName>
</protein>